<organism evidence="6 7">
    <name type="scientific">candidate division TA06 bacterium DG_78</name>
    <dbReference type="NCBI Taxonomy" id="1703772"/>
    <lineage>
        <taxon>Bacteria</taxon>
        <taxon>Bacteria division TA06</taxon>
    </lineage>
</organism>
<sequence>MVENKYYEYIDHTADLGIRVYGKTRQDLCINIARAIFETQIEGEIEPVKKMNIVITSESQEDLLIDWCRELLYNFSVHGFIPKTYEISIKNTSLTAHLVGDTFDAQRHTVQLEIKNVTYHDFRIEKKGEYYQVSIIFDV</sequence>
<dbReference type="PANTHER" id="PTHR12682">
    <property type="entry name" value="ARCHEASE"/>
    <property type="match status" value="1"/>
</dbReference>
<evidence type="ECO:0000256" key="3">
    <source>
        <dbReference type="ARBA" id="ARBA00022723"/>
    </source>
</evidence>
<dbReference type="PANTHER" id="PTHR12682:SF11">
    <property type="entry name" value="PROTEIN ARCHEASE"/>
    <property type="match status" value="1"/>
</dbReference>
<reference evidence="6 7" key="1">
    <citation type="journal article" date="2015" name="Microbiome">
        <title>Genomic resolution of linkages in carbon, nitrogen, and sulfur cycling among widespread estuary sediment bacteria.</title>
        <authorList>
            <person name="Baker B.J."/>
            <person name="Lazar C.S."/>
            <person name="Teske A.P."/>
            <person name="Dick G.J."/>
        </authorList>
    </citation>
    <scope>NUCLEOTIDE SEQUENCE [LARGE SCALE GENOMIC DNA]</scope>
    <source>
        <strain evidence="6">DG_78</strain>
    </source>
</reference>
<protein>
    <recommendedName>
        <fullName evidence="5">Archease domain-containing protein</fullName>
    </recommendedName>
</protein>
<evidence type="ECO:0000259" key="5">
    <source>
        <dbReference type="Pfam" id="PF01951"/>
    </source>
</evidence>
<dbReference type="Gene3D" id="3.55.10.10">
    <property type="entry name" value="Archease domain"/>
    <property type="match status" value="1"/>
</dbReference>
<dbReference type="InterPro" id="IPR002804">
    <property type="entry name" value="Archease"/>
</dbReference>
<dbReference type="InterPro" id="IPR036820">
    <property type="entry name" value="Archease_dom_sf"/>
</dbReference>
<keyword evidence="2" id="KW-0819">tRNA processing</keyword>
<dbReference type="EMBL" id="LJNI01000073">
    <property type="protein sequence ID" value="KPJ72461.1"/>
    <property type="molecule type" value="Genomic_DNA"/>
</dbReference>
<dbReference type="GO" id="GO:0046872">
    <property type="term" value="F:metal ion binding"/>
    <property type="evidence" value="ECO:0007669"/>
    <property type="project" value="UniProtKB-KW"/>
</dbReference>
<comment type="caution">
    <text evidence="6">The sequence shown here is derived from an EMBL/GenBank/DDBJ whole genome shotgun (WGS) entry which is preliminary data.</text>
</comment>
<dbReference type="GO" id="GO:0008033">
    <property type="term" value="P:tRNA processing"/>
    <property type="evidence" value="ECO:0007669"/>
    <property type="project" value="UniProtKB-KW"/>
</dbReference>
<comment type="similarity">
    <text evidence="1">Belongs to the archease family.</text>
</comment>
<dbReference type="InterPro" id="IPR023572">
    <property type="entry name" value="Archease_dom"/>
</dbReference>
<feature type="domain" description="Archease" evidence="5">
    <location>
        <begin position="7"/>
        <end position="139"/>
    </location>
</feature>
<gene>
    <name evidence="6" type="ORF">AMJ52_06260</name>
</gene>
<accession>A0A0S7YCK6</accession>
<dbReference type="Proteomes" id="UP000051012">
    <property type="component" value="Unassembled WGS sequence"/>
</dbReference>
<keyword evidence="4" id="KW-0106">Calcium</keyword>
<evidence type="ECO:0000313" key="6">
    <source>
        <dbReference type="EMBL" id="KPJ72461.1"/>
    </source>
</evidence>
<evidence type="ECO:0000256" key="4">
    <source>
        <dbReference type="ARBA" id="ARBA00022837"/>
    </source>
</evidence>
<dbReference type="AlphaFoldDB" id="A0A0S7YCK6"/>
<dbReference type="SUPFAM" id="SSF69819">
    <property type="entry name" value="MTH1598-like"/>
    <property type="match status" value="1"/>
</dbReference>
<proteinExistence type="inferred from homology"/>
<evidence type="ECO:0000256" key="1">
    <source>
        <dbReference type="ARBA" id="ARBA00007963"/>
    </source>
</evidence>
<evidence type="ECO:0000256" key="2">
    <source>
        <dbReference type="ARBA" id="ARBA00022694"/>
    </source>
</evidence>
<evidence type="ECO:0000313" key="7">
    <source>
        <dbReference type="Proteomes" id="UP000051012"/>
    </source>
</evidence>
<name>A0A0S7YCK6_UNCT6</name>
<keyword evidence="3" id="KW-0479">Metal-binding</keyword>
<dbReference type="Pfam" id="PF01951">
    <property type="entry name" value="Archease"/>
    <property type="match status" value="1"/>
</dbReference>